<dbReference type="OrthoDB" id="9802640at2"/>
<dbReference type="EMBL" id="SDPV01000002">
    <property type="protein sequence ID" value="RXZ64238.1"/>
    <property type="molecule type" value="Genomic_DNA"/>
</dbReference>
<dbReference type="CDD" id="cd00085">
    <property type="entry name" value="HNHc"/>
    <property type="match status" value="1"/>
</dbReference>
<dbReference type="InterPro" id="IPR002711">
    <property type="entry name" value="HNH"/>
</dbReference>
<feature type="region of interest" description="Disordered" evidence="1">
    <location>
        <begin position="270"/>
        <end position="296"/>
    </location>
</feature>
<feature type="domain" description="HNH" evidence="2">
    <location>
        <begin position="359"/>
        <end position="396"/>
    </location>
</feature>
<comment type="caution">
    <text evidence="3">The sequence shown here is derived from an EMBL/GenBank/DDBJ whole genome shotgun (WGS) entry which is preliminary data.</text>
</comment>
<protein>
    <recommendedName>
        <fullName evidence="2">HNH domain-containing protein</fullName>
    </recommendedName>
</protein>
<dbReference type="GO" id="GO:0004519">
    <property type="term" value="F:endonuclease activity"/>
    <property type="evidence" value="ECO:0007669"/>
    <property type="project" value="InterPro"/>
</dbReference>
<accession>A0A4Q2KGL2</accession>
<reference evidence="3 4" key="1">
    <citation type="submission" date="2019-01" db="EMBL/GenBank/DDBJ databases">
        <title>Altererythrobacter rhizovicinus sp. nov., isolated from the rhizosphere soil of Haloxylon ammodendron.</title>
        <authorList>
            <person name="Li H.-P."/>
            <person name="Gou J.-Y."/>
            <person name="Yao D."/>
            <person name="Han Q.-Q."/>
            <person name="Shao K.-Z."/>
            <person name="Zhao Q."/>
            <person name="Zhang J.-L."/>
        </authorList>
    </citation>
    <scope>NUCLEOTIDE SEQUENCE [LARGE SCALE GENOMIC DNA]</scope>
    <source>
        <strain evidence="3 4">AY-3R</strain>
    </source>
</reference>
<proteinExistence type="predicted"/>
<evidence type="ECO:0000313" key="4">
    <source>
        <dbReference type="Proteomes" id="UP000293623"/>
    </source>
</evidence>
<evidence type="ECO:0000313" key="3">
    <source>
        <dbReference type="EMBL" id="RXZ64238.1"/>
    </source>
</evidence>
<dbReference type="Pfam" id="PF01844">
    <property type="entry name" value="HNH"/>
    <property type="match status" value="1"/>
</dbReference>
<name>A0A4Q2KGL2_9SPHN</name>
<gene>
    <name evidence="3" type="ORF">ETX26_10015</name>
</gene>
<dbReference type="GO" id="GO:0003676">
    <property type="term" value="F:nucleic acid binding"/>
    <property type="evidence" value="ECO:0007669"/>
    <property type="project" value="InterPro"/>
</dbReference>
<dbReference type="AlphaFoldDB" id="A0A4Q2KGL2"/>
<dbReference type="GO" id="GO:0008270">
    <property type="term" value="F:zinc ion binding"/>
    <property type="evidence" value="ECO:0007669"/>
    <property type="project" value="InterPro"/>
</dbReference>
<evidence type="ECO:0000259" key="2">
    <source>
        <dbReference type="Pfam" id="PF01844"/>
    </source>
</evidence>
<dbReference type="InterPro" id="IPR003615">
    <property type="entry name" value="HNH_nuc"/>
</dbReference>
<dbReference type="RefSeq" id="WP_129524550.1">
    <property type="nucleotide sequence ID" value="NZ_SDPV01000002.1"/>
</dbReference>
<sequence length="401" mass="43936">MPALDTLNNKRREPQRYAVSLAKTGVSRSTRRMDHTFLIAGDDGLLLRARVDIDGSDLVLHSRSGLKADGRNPDYRPALEAILKRLAARRAAFKAFLDSRPFAHLPLADRIIGNSSNFPSDPAELFRAILRAMNANSSSNGSYRRLRIQVEGLSGVALLLAVRGTPELRPKPVRPRHDRFGPKEVQGIGPDHVRKAAARMLAGDRAPNFAPSTDYDVIVEAGRRLAPKALYGLAAEEGLALEAFPTHFAAGFGKPCFTAIEEAGYSIVPKIEGEDDPDSPDADRAQDSVLNDDEERSWAEGDMRIVSHLRNERRRNSAVAREKRKAVKAANGGRLVCEAEGCAIDWYEVYPDGIADAVFEIHHTTPLHQTAEEGTVTTLADVVCLCASCHRAEHRRLASAN</sequence>
<keyword evidence="4" id="KW-1185">Reference proteome</keyword>
<organism evidence="3 4">
    <name type="scientific">Pelagerythrobacter rhizovicinus</name>
    <dbReference type="NCBI Taxonomy" id="2268576"/>
    <lineage>
        <taxon>Bacteria</taxon>
        <taxon>Pseudomonadati</taxon>
        <taxon>Pseudomonadota</taxon>
        <taxon>Alphaproteobacteria</taxon>
        <taxon>Sphingomonadales</taxon>
        <taxon>Erythrobacteraceae</taxon>
        <taxon>Pelagerythrobacter</taxon>
    </lineage>
</organism>
<evidence type="ECO:0000256" key="1">
    <source>
        <dbReference type="SAM" id="MobiDB-lite"/>
    </source>
</evidence>
<dbReference type="Proteomes" id="UP000293623">
    <property type="component" value="Unassembled WGS sequence"/>
</dbReference>